<accession>A0A087T1S8</accession>
<keyword evidence="3" id="KW-1185">Reference proteome</keyword>
<keyword evidence="1" id="KW-1133">Transmembrane helix</keyword>
<keyword evidence="1" id="KW-0472">Membrane</keyword>
<organism evidence="2 3">
    <name type="scientific">Stegodyphus mimosarum</name>
    <name type="common">African social velvet spider</name>
    <dbReference type="NCBI Taxonomy" id="407821"/>
    <lineage>
        <taxon>Eukaryota</taxon>
        <taxon>Metazoa</taxon>
        <taxon>Ecdysozoa</taxon>
        <taxon>Arthropoda</taxon>
        <taxon>Chelicerata</taxon>
        <taxon>Arachnida</taxon>
        <taxon>Araneae</taxon>
        <taxon>Araneomorphae</taxon>
        <taxon>Entelegynae</taxon>
        <taxon>Eresoidea</taxon>
        <taxon>Eresidae</taxon>
        <taxon>Stegodyphus</taxon>
    </lineage>
</organism>
<evidence type="ECO:0000256" key="1">
    <source>
        <dbReference type="SAM" id="Phobius"/>
    </source>
</evidence>
<gene>
    <name evidence="2" type="ORF">X975_21261</name>
</gene>
<evidence type="ECO:0000313" key="2">
    <source>
        <dbReference type="EMBL" id="KFM59067.1"/>
    </source>
</evidence>
<protein>
    <submittedName>
        <fullName evidence="2">Uncharacterized protein</fullName>
    </submittedName>
</protein>
<dbReference type="Proteomes" id="UP000054359">
    <property type="component" value="Unassembled WGS sequence"/>
</dbReference>
<dbReference type="AlphaFoldDB" id="A0A087T1S8"/>
<proteinExistence type="predicted"/>
<feature type="transmembrane region" description="Helical" evidence="1">
    <location>
        <begin position="33"/>
        <end position="53"/>
    </location>
</feature>
<reference evidence="2 3" key="1">
    <citation type="submission" date="2013-11" db="EMBL/GenBank/DDBJ databases">
        <title>Genome sequencing of Stegodyphus mimosarum.</title>
        <authorList>
            <person name="Bechsgaard J."/>
        </authorList>
    </citation>
    <scope>NUCLEOTIDE SEQUENCE [LARGE SCALE GENOMIC DNA]</scope>
</reference>
<feature type="non-terminal residue" evidence="2">
    <location>
        <position position="60"/>
    </location>
</feature>
<dbReference type="EMBL" id="KK113008">
    <property type="protein sequence ID" value="KFM59067.1"/>
    <property type="molecule type" value="Genomic_DNA"/>
</dbReference>
<keyword evidence="1" id="KW-0812">Transmembrane</keyword>
<sequence length="60" mass="7053">MTHLLLIMNLAKSRVYHILGFNHISSFKICKNYIIIIIIFVQILVFDCSCYYVDNVEKIS</sequence>
<name>A0A087T1S8_STEMI</name>
<evidence type="ECO:0000313" key="3">
    <source>
        <dbReference type="Proteomes" id="UP000054359"/>
    </source>
</evidence>